<evidence type="ECO:0000259" key="2">
    <source>
        <dbReference type="SMART" id="SM00278"/>
    </source>
</evidence>
<evidence type="ECO:0000313" key="3">
    <source>
        <dbReference type="EMBL" id="BED91964.1"/>
    </source>
</evidence>
<dbReference type="PANTHER" id="PTHR21180:SF32">
    <property type="entry name" value="ENDONUCLEASE_EXONUCLEASE_PHOSPHATASE FAMILY DOMAIN-CONTAINING PROTEIN 1"/>
    <property type="match status" value="1"/>
</dbReference>
<dbReference type="GO" id="GO:0015628">
    <property type="term" value="P:protein secretion by the type II secretion system"/>
    <property type="evidence" value="ECO:0007669"/>
    <property type="project" value="TreeGrafter"/>
</dbReference>
<dbReference type="SUPFAM" id="SSF47781">
    <property type="entry name" value="RuvA domain 2-like"/>
    <property type="match status" value="1"/>
</dbReference>
<keyword evidence="1" id="KW-0812">Transmembrane</keyword>
<dbReference type="PANTHER" id="PTHR21180">
    <property type="entry name" value="ENDONUCLEASE/EXONUCLEASE/PHOSPHATASE FAMILY DOMAIN-CONTAINING PROTEIN 1"/>
    <property type="match status" value="1"/>
</dbReference>
<dbReference type="Proteomes" id="UP001337580">
    <property type="component" value="Chromosome"/>
</dbReference>
<dbReference type="AlphaFoldDB" id="A0AA48KZ58"/>
<dbReference type="Pfam" id="PF12836">
    <property type="entry name" value="HHH_3"/>
    <property type="match status" value="1"/>
</dbReference>
<feature type="domain" description="Helix-hairpin-helix DNA-binding motif class 1" evidence="2">
    <location>
        <begin position="72"/>
        <end position="91"/>
    </location>
</feature>
<organism evidence="3">
    <name type="scientific">Candidatus Improbicoccus pseudotrichonymphae</name>
    <dbReference type="NCBI Taxonomy" id="3033792"/>
    <lineage>
        <taxon>Bacteria</taxon>
        <taxon>Bacillati</taxon>
        <taxon>Bacillota</taxon>
        <taxon>Clostridia</taxon>
        <taxon>Candidatus Improbicoccus</taxon>
    </lineage>
</organism>
<keyword evidence="1" id="KW-1133">Transmembrane helix</keyword>
<dbReference type="KEGG" id="ips:CfP315_0523"/>
<keyword evidence="1" id="KW-0472">Membrane</keyword>
<gene>
    <name evidence="3" type="ORF">CfP315_0523</name>
</gene>
<accession>A0AA48KZ58</accession>
<feature type="domain" description="Helix-hairpin-helix DNA-binding motif class 1" evidence="2">
    <location>
        <begin position="102"/>
        <end position="121"/>
    </location>
</feature>
<dbReference type="InterPro" id="IPR004509">
    <property type="entry name" value="Competence_ComEA_HhH"/>
</dbReference>
<dbReference type="Gene3D" id="1.10.150.280">
    <property type="entry name" value="AF1531-like domain"/>
    <property type="match status" value="1"/>
</dbReference>
<dbReference type="EMBL" id="AP027924">
    <property type="protein sequence ID" value="BED91964.1"/>
    <property type="molecule type" value="Genomic_DNA"/>
</dbReference>
<dbReference type="InterPro" id="IPR051675">
    <property type="entry name" value="Endo/Exo/Phosphatase_dom_1"/>
</dbReference>
<dbReference type="GO" id="GO:0003677">
    <property type="term" value="F:DNA binding"/>
    <property type="evidence" value="ECO:0007669"/>
    <property type="project" value="InterPro"/>
</dbReference>
<dbReference type="InterPro" id="IPR010994">
    <property type="entry name" value="RuvA_2-like"/>
</dbReference>
<proteinExistence type="predicted"/>
<evidence type="ECO:0000256" key="1">
    <source>
        <dbReference type="SAM" id="Phobius"/>
    </source>
</evidence>
<dbReference type="GO" id="GO:0006281">
    <property type="term" value="P:DNA repair"/>
    <property type="evidence" value="ECO:0007669"/>
    <property type="project" value="InterPro"/>
</dbReference>
<dbReference type="InterPro" id="IPR003583">
    <property type="entry name" value="Hlx-hairpin-Hlx_DNA-bd_motif"/>
</dbReference>
<dbReference type="GO" id="GO:0015627">
    <property type="term" value="C:type II protein secretion system complex"/>
    <property type="evidence" value="ECO:0007669"/>
    <property type="project" value="TreeGrafter"/>
</dbReference>
<reference evidence="3" key="1">
    <citation type="journal article" date="2023" name="ISME J.">
        <title>Emergence of putative energy parasites within Clostridia revealed by genome analysis of a novel endosymbiotic clade.</title>
        <authorList>
            <person name="Takahashi K."/>
            <person name="Kuwahara H."/>
            <person name="Horikawa Y."/>
            <person name="Izawa K."/>
            <person name="Kato D."/>
            <person name="Inagaki T."/>
            <person name="Yuki M."/>
            <person name="Ohkuma M."/>
            <person name="Hongoh Y."/>
        </authorList>
    </citation>
    <scope>NUCLEOTIDE SEQUENCE</scope>
    <source>
        <strain evidence="3">CfP3-15</strain>
    </source>
</reference>
<protein>
    <submittedName>
        <fullName evidence="3">Helix-hairpin-helix domain-containing protein</fullName>
    </submittedName>
</protein>
<sequence length="124" mass="14515">MKKDEKILISITILIGIFIILYNIFFIPQISLLQPEDYKNYELDVQDENEPNDNKYEENSEFININTASKEEMIENLSGIGKVIAQRIIEYREENGGFKNKEEIKNIKGIGEKIFEKIKDKIKV</sequence>
<dbReference type="SMART" id="SM00278">
    <property type="entry name" value="HhH1"/>
    <property type="match status" value="2"/>
</dbReference>
<dbReference type="NCBIfam" id="TIGR00426">
    <property type="entry name" value="competence protein ComEA helix-hairpin-helix repeat region"/>
    <property type="match status" value="1"/>
</dbReference>
<name>A0AA48KZ58_9FIRM</name>
<feature type="transmembrane region" description="Helical" evidence="1">
    <location>
        <begin position="7"/>
        <end position="27"/>
    </location>
</feature>